<evidence type="ECO:0008006" key="3">
    <source>
        <dbReference type="Google" id="ProtNLM"/>
    </source>
</evidence>
<protein>
    <recommendedName>
        <fullName evidence="3">Non-haem dioxygenase N-terminal domain-containing protein</fullName>
    </recommendedName>
</protein>
<sequence length="335" mass="38012">MLSKLFKRFLSYKQPISLKYCDLHSPRNLSNELFEAFGKDGLGLLTISGIPYYRSQRQKLLSLSYELSHLSVLDKAKIENPESGFNIGWKEAQSQYPCGTFTANPIDDYNQDAFYQNLWPLQSLPSLRPAFRELSTTIMKTVFLLAMHIDKYMELLFPYSNALSFERLLYDSHSHIGSLSHSLSYNQDRDDNNFNWKNYSGLLTAYTCPLFINTVTASILPPELFDCETGIIVQDTQNEGVHIKINNDMLVIQIGFVSQILSGGVFRPKPTAVYHDEKFAGTGRSEFRMVLNPNDGCELQCPDEVNAFTSSVIDNEVKEYWKPGATFASIASLIN</sequence>
<reference evidence="1 2" key="1">
    <citation type="submission" date="2016-11" db="EMBL/GenBank/DDBJ databases">
        <title>The macronuclear genome of Stentor coeruleus: a giant cell with tiny introns.</title>
        <authorList>
            <person name="Slabodnick M."/>
            <person name="Ruby J.G."/>
            <person name="Reiff S.B."/>
            <person name="Swart E.C."/>
            <person name="Gosai S."/>
            <person name="Prabakaran S."/>
            <person name="Witkowska E."/>
            <person name="Larue G.E."/>
            <person name="Fisher S."/>
            <person name="Freeman R.M."/>
            <person name="Gunawardena J."/>
            <person name="Chu W."/>
            <person name="Stover N.A."/>
            <person name="Gregory B.D."/>
            <person name="Nowacki M."/>
            <person name="Derisi J."/>
            <person name="Roy S.W."/>
            <person name="Marshall W.F."/>
            <person name="Sood P."/>
        </authorList>
    </citation>
    <scope>NUCLEOTIDE SEQUENCE [LARGE SCALE GENOMIC DNA]</scope>
    <source>
        <strain evidence="1">WM001</strain>
    </source>
</reference>
<gene>
    <name evidence="1" type="ORF">SteCoe_10618</name>
</gene>
<accession>A0A1R2CF13</accession>
<proteinExistence type="predicted"/>
<dbReference type="InterPro" id="IPR027443">
    <property type="entry name" value="IPNS-like_sf"/>
</dbReference>
<dbReference type="EMBL" id="MPUH01000172">
    <property type="protein sequence ID" value="OMJ87618.1"/>
    <property type="molecule type" value="Genomic_DNA"/>
</dbReference>
<organism evidence="1 2">
    <name type="scientific">Stentor coeruleus</name>
    <dbReference type="NCBI Taxonomy" id="5963"/>
    <lineage>
        <taxon>Eukaryota</taxon>
        <taxon>Sar</taxon>
        <taxon>Alveolata</taxon>
        <taxon>Ciliophora</taxon>
        <taxon>Postciliodesmatophora</taxon>
        <taxon>Heterotrichea</taxon>
        <taxon>Heterotrichida</taxon>
        <taxon>Stentoridae</taxon>
        <taxon>Stentor</taxon>
    </lineage>
</organism>
<dbReference type="Gene3D" id="2.60.120.330">
    <property type="entry name" value="B-lactam Antibiotic, Isopenicillin N Synthase, Chain"/>
    <property type="match status" value="1"/>
</dbReference>
<comment type="caution">
    <text evidence="1">The sequence shown here is derived from an EMBL/GenBank/DDBJ whole genome shotgun (WGS) entry which is preliminary data.</text>
</comment>
<evidence type="ECO:0000313" key="2">
    <source>
        <dbReference type="Proteomes" id="UP000187209"/>
    </source>
</evidence>
<dbReference type="AlphaFoldDB" id="A0A1R2CF13"/>
<evidence type="ECO:0000313" key="1">
    <source>
        <dbReference type="EMBL" id="OMJ87618.1"/>
    </source>
</evidence>
<dbReference type="SUPFAM" id="SSF51197">
    <property type="entry name" value="Clavaminate synthase-like"/>
    <property type="match status" value="1"/>
</dbReference>
<dbReference type="Proteomes" id="UP000187209">
    <property type="component" value="Unassembled WGS sequence"/>
</dbReference>
<dbReference type="OrthoDB" id="407774at2759"/>
<dbReference type="PANTHER" id="PTHR48420">
    <property type="entry name" value="NON-HAEM DIOXYGENASE N-TERMINAL DOMAIN-CONTAINING PROTEIN"/>
    <property type="match status" value="1"/>
</dbReference>
<dbReference type="PANTHER" id="PTHR48420:SF1">
    <property type="entry name" value="NON-HAEM DIOXYGENASE N-TERMINAL DOMAIN-CONTAINING PROTEIN"/>
    <property type="match status" value="1"/>
</dbReference>
<keyword evidence="2" id="KW-1185">Reference proteome</keyword>
<name>A0A1R2CF13_9CILI</name>